<organism evidence="5 6">
    <name type="scientific">Paenibacillus validus</name>
    <dbReference type="NCBI Taxonomy" id="44253"/>
    <lineage>
        <taxon>Bacteria</taxon>
        <taxon>Bacillati</taxon>
        <taxon>Bacillota</taxon>
        <taxon>Bacilli</taxon>
        <taxon>Bacillales</taxon>
        <taxon>Paenibacillaceae</taxon>
        <taxon>Paenibacillus</taxon>
    </lineage>
</organism>
<feature type="domain" description="Lipoyl-binding" evidence="4">
    <location>
        <begin position="83"/>
        <end position="159"/>
    </location>
</feature>
<comment type="caution">
    <text evidence="5">The sequence shown here is derived from an EMBL/GenBank/DDBJ whole genome shotgun (WGS) entry which is preliminary data.</text>
</comment>
<dbReference type="EMBL" id="WNZX01000010">
    <property type="protein sequence ID" value="MUG71603.1"/>
    <property type="molecule type" value="Genomic_DNA"/>
</dbReference>
<dbReference type="PANTHER" id="PTHR45266:SF3">
    <property type="entry name" value="OXALOACETATE DECARBOXYLASE ALPHA CHAIN"/>
    <property type="match status" value="1"/>
</dbReference>
<accession>A0A7X2ZCC9</accession>
<gene>
    <name evidence="5" type="primary">accB</name>
    <name evidence="5" type="ORF">GNP93_13080</name>
</gene>
<dbReference type="RefSeq" id="WP_054799649.1">
    <property type="nucleotide sequence ID" value="NZ_JARTHJ010000142.1"/>
</dbReference>
<evidence type="ECO:0000256" key="2">
    <source>
        <dbReference type="ARBA" id="ARBA00023267"/>
    </source>
</evidence>
<protein>
    <recommendedName>
        <fullName evidence="1 3">Biotin carboxyl carrier protein of acetyl-CoA carboxylase</fullName>
    </recommendedName>
</protein>
<evidence type="ECO:0000313" key="6">
    <source>
        <dbReference type="Proteomes" id="UP000450917"/>
    </source>
</evidence>
<dbReference type="PANTHER" id="PTHR45266">
    <property type="entry name" value="OXALOACETATE DECARBOXYLASE ALPHA CHAIN"/>
    <property type="match status" value="1"/>
</dbReference>
<dbReference type="CDD" id="cd06850">
    <property type="entry name" value="biotinyl_domain"/>
    <property type="match status" value="1"/>
</dbReference>
<dbReference type="PRINTS" id="PR01071">
    <property type="entry name" value="ACOABIOTINCC"/>
</dbReference>
<dbReference type="SUPFAM" id="SSF51230">
    <property type="entry name" value="Single hybrid motif"/>
    <property type="match status" value="1"/>
</dbReference>
<dbReference type="NCBIfam" id="TIGR00531">
    <property type="entry name" value="BCCP"/>
    <property type="match status" value="1"/>
</dbReference>
<dbReference type="GO" id="GO:0009317">
    <property type="term" value="C:acetyl-CoA carboxylase complex"/>
    <property type="evidence" value="ECO:0007669"/>
    <property type="project" value="InterPro"/>
</dbReference>
<dbReference type="Proteomes" id="UP000450917">
    <property type="component" value="Unassembled WGS sequence"/>
</dbReference>
<keyword evidence="3" id="KW-0444">Lipid biosynthesis</keyword>
<evidence type="ECO:0000259" key="4">
    <source>
        <dbReference type="PROSITE" id="PS50968"/>
    </source>
</evidence>
<keyword evidence="6" id="KW-1185">Reference proteome</keyword>
<reference evidence="5 6" key="1">
    <citation type="submission" date="2019-11" db="EMBL/GenBank/DDBJ databases">
        <title>Draft genome sequences of five Paenibacillus species of dairy origin.</title>
        <authorList>
            <person name="Olajide A.M."/>
            <person name="Chen S."/>
            <person name="Lapointe G."/>
        </authorList>
    </citation>
    <scope>NUCLEOTIDE SEQUENCE [LARGE SCALE GENOMIC DNA]</scope>
    <source>
        <strain evidence="5 6">2CS3</strain>
    </source>
</reference>
<proteinExistence type="predicted"/>
<evidence type="ECO:0000313" key="5">
    <source>
        <dbReference type="EMBL" id="MUG71603.1"/>
    </source>
</evidence>
<evidence type="ECO:0000256" key="3">
    <source>
        <dbReference type="RuleBase" id="RU364072"/>
    </source>
</evidence>
<dbReference type="Pfam" id="PF00364">
    <property type="entry name" value="Biotin_lipoyl"/>
    <property type="match status" value="1"/>
</dbReference>
<dbReference type="UniPathway" id="UPA00094"/>
<keyword evidence="3" id="KW-0275">Fatty acid biosynthesis</keyword>
<name>A0A7X2ZCC9_9BACL</name>
<sequence length="161" mass="17058">MFKLSEIKELIKLVDQSSLQELEIESEGSRLFIRKPNKTEQVVVTAAPAAPVYAQVPAPQAAVQAPAAEAPSASKPAAADLGLHTIVSPMVGTFYAAPSPGAASFVSKGSAVKEKTVVCIIEAMKLMNEIEAEVKGEIVEVLVENGQLVEYGQPLFLVKPE</sequence>
<dbReference type="InterPro" id="IPR050709">
    <property type="entry name" value="Biotin_Carboxyl_Carrier/Decarb"/>
</dbReference>
<dbReference type="AlphaFoldDB" id="A0A7X2ZCC9"/>
<keyword evidence="3" id="KW-0443">Lipid metabolism</keyword>
<keyword evidence="3" id="KW-0276">Fatty acid metabolism</keyword>
<evidence type="ECO:0000256" key="1">
    <source>
        <dbReference type="ARBA" id="ARBA00017562"/>
    </source>
</evidence>
<dbReference type="InterPro" id="IPR011053">
    <property type="entry name" value="Single_hybrid_motif"/>
</dbReference>
<dbReference type="InterPro" id="IPR000089">
    <property type="entry name" value="Biotin_lipoyl"/>
</dbReference>
<dbReference type="InterPro" id="IPR001249">
    <property type="entry name" value="AcCoA_biotinCC"/>
</dbReference>
<dbReference type="PROSITE" id="PS50968">
    <property type="entry name" value="BIOTINYL_LIPOYL"/>
    <property type="match status" value="1"/>
</dbReference>
<dbReference type="GO" id="GO:0003989">
    <property type="term" value="F:acetyl-CoA carboxylase activity"/>
    <property type="evidence" value="ECO:0007669"/>
    <property type="project" value="InterPro"/>
</dbReference>
<comment type="function">
    <text evidence="3">This protein is a component of the acetyl coenzyme A carboxylase complex; first, biotin carboxylase catalyzes the carboxylation of the carrier protein and then the transcarboxylase transfers the carboxyl group to form malonyl-CoA.</text>
</comment>
<comment type="pathway">
    <text evidence="3">Lipid metabolism; fatty acid biosynthesis.</text>
</comment>
<keyword evidence="2 3" id="KW-0092">Biotin</keyword>
<dbReference type="GO" id="GO:0006633">
    <property type="term" value="P:fatty acid biosynthetic process"/>
    <property type="evidence" value="ECO:0007669"/>
    <property type="project" value="UniProtKB-UniPathway"/>
</dbReference>
<dbReference type="Gene3D" id="2.40.50.100">
    <property type="match status" value="1"/>
</dbReference>